<feature type="repeat" description="TPR" evidence="1">
    <location>
        <begin position="175"/>
        <end position="208"/>
    </location>
</feature>
<keyword evidence="2" id="KW-0812">Transmembrane</keyword>
<keyword evidence="2" id="KW-1133">Transmembrane helix</keyword>
<dbReference type="SMART" id="SM00028">
    <property type="entry name" value="TPR"/>
    <property type="match status" value="5"/>
</dbReference>
<sequence>MKRVILLLLCLIQGLTNIKASEPVAIVISAPDTTFLALRQAHDQAVARQDMQTAGKCLQEMGKICYTLGHYASSLDYYQQAMQAFEAAGNKKEQAGLLNDIGELYYRNINKTAAKKQFDKALQLFQTMKNIPGMAETYGHIGHYYEKQQQYDSAHYFQHSALALYQQLKDTVGIARIYEHLGTIHEDLSQYDTALSYFNKALALYEQRGNKPEGLEVTNNIGDILRKTGRYAAGISWSLRALNLALQSNNKYQEGAACKDLAKAYNLLGKNDSAFYYMEWSRKCLSEIYSAQNNQQMSFLQVLYDTNKKSEEINRLENSHRVNRVIYIAIGIVVALLVALALAIISRQKLKISQAQALSEQNAAINKVQKDQLELKSRQLANHTLDIIQRNQFLEELRHSLTQLVQDEKRDQKKQLQQLVVKINQNVSHEKQWKEFTDVFEQVHQVFFDKLNARFGDLTNNDIRLLALHKMNIDSKDMATILGISPDSLRVARYRLRKKLNIQEGDTLTTFVQNL</sequence>
<dbReference type="SUPFAM" id="SSF46894">
    <property type="entry name" value="C-terminal effector domain of the bipartite response regulators"/>
    <property type="match status" value="1"/>
</dbReference>
<dbReference type="PANTHER" id="PTHR10098">
    <property type="entry name" value="RAPSYN-RELATED"/>
    <property type="match status" value="1"/>
</dbReference>
<dbReference type="EMBL" id="FNRL01000001">
    <property type="protein sequence ID" value="SDZ95287.1"/>
    <property type="molecule type" value="Genomic_DNA"/>
</dbReference>
<dbReference type="PROSITE" id="PS50293">
    <property type="entry name" value="TPR_REGION"/>
    <property type="match status" value="1"/>
</dbReference>
<dbReference type="GO" id="GO:0003677">
    <property type="term" value="F:DNA binding"/>
    <property type="evidence" value="ECO:0007669"/>
    <property type="project" value="InterPro"/>
</dbReference>
<keyword evidence="5" id="KW-1185">Reference proteome</keyword>
<dbReference type="Gene3D" id="1.25.40.10">
    <property type="entry name" value="Tetratricopeptide repeat domain"/>
    <property type="match status" value="2"/>
</dbReference>
<name>A0A1H3X7A6_9BACT</name>
<protein>
    <submittedName>
        <fullName evidence="4">Tetratricopeptide repeat-containing protein</fullName>
    </submittedName>
</protein>
<reference evidence="5" key="1">
    <citation type="submission" date="2016-10" db="EMBL/GenBank/DDBJ databases">
        <authorList>
            <person name="Varghese N."/>
            <person name="Submissions S."/>
        </authorList>
    </citation>
    <scope>NUCLEOTIDE SEQUENCE [LARGE SCALE GENOMIC DNA]</scope>
    <source>
        <strain evidence="5">DSM 23920</strain>
    </source>
</reference>
<feature type="chain" id="PRO_5011627658" evidence="3">
    <location>
        <begin position="21"/>
        <end position="515"/>
    </location>
</feature>
<dbReference type="PANTHER" id="PTHR10098:SF106">
    <property type="entry name" value="TETRATRICOPEPTIDE REPEAT PROTEIN 28-LIKE PROTEIN"/>
    <property type="match status" value="1"/>
</dbReference>
<evidence type="ECO:0000256" key="1">
    <source>
        <dbReference type="PROSITE-ProRule" id="PRU00339"/>
    </source>
</evidence>
<dbReference type="AlphaFoldDB" id="A0A1H3X7A6"/>
<evidence type="ECO:0000313" key="4">
    <source>
        <dbReference type="EMBL" id="SDZ95287.1"/>
    </source>
</evidence>
<dbReference type="SUPFAM" id="SSF48452">
    <property type="entry name" value="TPR-like"/>
    <property type="match status" value="2"/>
</dbReference>
<evidence type="ECO:0000313" key="5">
    <source>
        <dbReference type="Proteomes" id="UP000199656"/>
    </source>
</evidence>
<dbReference type="PROSITE" id="PS50005">
    <property type="entry name" value="TPR"/>
    <property type="match status" value="1"/>
</dbReference>
<dbReference type="InterPro" id="IPR011990">
    <property type="entry name" value="TPR-like_helical_dom_sf"/>
</dbReference>
<dbReference type="RefSeq" id="WP_089757914.1">
    <property type="nucleotide sequence ID" value="NZ_BKAT01000012.1"/>
</dbReference>
<dbReference type="OrthoDB" id="1523128at2"/>
<dbReference type="InterPro" id="IPR019734">
    <property type="entry name" value="TPR_rpt"/>
</dbReference>
<feature type="signal peptide" evidence="3">
    <location>
        <begin position="1"/>
        <end position="20"/>
    </location>
</feature>
<dbReference type="Pfam" id="PF13181">
    <property type="entry name" value="TPR_8"/>
    <property type="match status" value="1"/>
</dbReference>
<keyword evidence="2" id="KW-0472">Membrane</keyword>
<organism evidence="4 5">
    <name type="scientific">Chitinophaga terrae</name>
    <name type="common">ex Kim and Jung 2007</name>
    <dbReference type="NCBI Taxonomy" id="408074"/>
    <lineage>
        <taxon>Bacteria</taxon>
        <taxon>Pseudomonadati</taxon>
        <taxon>Bacteroidota</taxon>
        <taxon>Chitinophagia</taxon>
        <taxon>Chitinophagales</taxon>
        <taxon>Chitinophagaceae</taxon>
        <taxon>Chitinophaga</taxon>
    </lineage>
</organism>
<evidence type="ECO:0000256" key="2">
    <source>
        <dbReference type="SAM" id="Phobius"/>
    </source>
</evidence>
<keyword evidence="1" id="KW-0802">TPR repeat</keyword>
<evidence type="ECO:0000256" key="3">
    <source>
        <dbReference type="SAM" id="SignalP"/>
    </source>
</evidence>
<dbReference type="Proteomes" id="UP000199656">
    <property type="component" value="Unassembled WGS sequence"/>
</dbReference>
<feature type="transmembrane region" description="Helical" evidence="2">
    <location>
        <begin position="325"/>
        <end position="345"/>
    </location>
</feature>
<keyword evidence="3" id="KW-0732">Signal</keyword>
<dbReference type="STRING" id="408074.SAMN05660909_00306"/>
<proteinExistence type="predicted"/>
<dbReference type="InterPro" id="IPR016032">
    <property type="entry name" value="Sig_transdc_resp-reg_C-effctor"/>
</dbReference>
<accession>A0A1H3X7A6</accession>
<gene>
    <name evidence="4" type="ORF">SAMN05660909_00306</name>
</gene>
<dbReference type="Pfam" id="PF13424">
    <property type="entry name" value="TPR_12"/>
    <property type="match status" value="1"/>
</dbReference>
<dbReference type="GO" id="GO:0006355">
    <property type="term" value="P:regulation of DNA-templated transcription"/>
    <property type="evidence" value="ECO:0007669"/>
    <property type="project" value="InterPro"/>
</dbReference>